<accession>A0ACA9ULJ5</accession>
<proteinExistence type="predicted"/>
<name>A0ACA9ULJ5_BIOOC</name>
<comment type="caution">
    <text evidence="1">The sequence shown here is derived from an EMBL/GenBank/DDBJ whole genome shotgun (WGS) entry which is preliminary data.</text>
</comment>
<reference evidence="1" key="2">
    <citation type="submission" date="2021-10" db="EMBL/GenBank/DDBJ databases">
        <authorList>
            <person name="Piombo E."/>
        </authorList>
    </citation>
    <scope>NUCLEOTIDE SEQUENCE</scope>
</reference>
<sequence length="610" mass="66608">MTQEEYPNPPLPTIEDDGTYQPRSEGLTSISQPLPLPEAPHHPKDGVVQPEDVLSGSIPAAQQDPESFLAISEATAVQGSLTPSSPQLNTFSTWLNRYRARRAVSEGPSSAREIAQYPYSRTRRKNGPRNNLGSTPASYTIEETQTEVSAQQTAPATVETATGVPIQEHLPPDTEGGPTAEELPNLSSPDQLTSEPGPQVSTTVDWESERSGQHTDSDDSDYIPETDSSSGSDPELDQAVIDLPDDPDSIDEGGDADESEYIPSDATVSAATSEEWVSVRGSDDLTSQAENLSRIELLPHMDTDTQNSRPHEEELVKGQSGEQASSSTPARQHEKEPERAAQQGPSTNKAQEHRGTYHGNGTDMELSSDSGSNPRIVQKHKGTYHANGTDMELSSDSGSNPRIVQKHKGTYHANGTDMELSSDSGSRSRVAQKHKGTYHANGTDMELSSEGGYDPTPARRHEKEPMRTVEQGSSSTMAHPHDKEPVTVEQSSISNPAQPHKRKREQVSEEEVITESTRRQERKRKQASEEEPIPNSKETAESPLLGESSNPRSQPLKSKSEGFTNEDSEGTQRSESEHEDYCNIPRSSEFEPDSTSRAIFPPRYYPPSPS</sequence>
<dbReference type="EMBL" id="CADEHS020000569">
    <property type="protein sequence ID" value="CAG9954299.1"/>
    <property type="molecule type" value="Genomic_DNA"/>
</dbReference>
<organism evidence="1 2">
    <name type="scientific">Clonostachys rosea f. rosea IK726</name>
    <dbReference type="NCBI Taxonomy" id="1349383"/>
    <lineage>
        <taxon>Eukaryota</taxon>
        <taxon>Fungi</taxon>
        <taxon>Dikarya</taxon>
        <taxon>Ascomycota</taxon>
        <taxon>Pezizomycotina</taxon>
        <taxon>Sordariomycetes</taxon>
        <taxon>Hypocreomycetidae</taxon>
        <taxon>Hypocreales</taxon>
        <taxon>Bionectriaceae</taxon>
        <taxon>Clonostachys</taxon>
    </lineage>
</organism>
<evidence type="ECO:0000313" key="2">
    <source>
        <dbReference type="Proteomes" id="UP000836387"/>
    </source>
</evidence>
<keyword evidence="2" id="KW-1185">Reference proteome</keyword>
<evidence type="ECO:0000313" key="1">
    <source>
        <dbReference type="EMBL" id="CAG9954299.1"/>
    </source>
</evidence>
<dbReference type="Proteomes" id="UP000836387">
    <property type="component" value="Unassembled WGS sequence"/>
</dbReference>
<gene>
    <name evidence="1" type="ORF">CRV2_00016663</name>
</gene>
<reference evidence="1" key="1">
    <citation type="submission" date="2020-04" db="EMBL/GenBank/DDBJ databases">
        <authorList>
            <person name="Broberg M."/>
        </authorList>
    </citation>
    <scope>NUCLEOTIDE SEQUENCE</scope>
</reference>
<protein>
    <submittedName>
        <fullName evidence="1">Uncharacterized protein</fullName>
    </submittedName>
</protein>